<evidence type="ECO:0000313" key="2">
    <source>
        <dbReference type="Proteomes" id="UP000075420"/>
    </source>
</evidence>
<gene>
    <name evidence="1" type="ORF">BE08_14420</name>
</gene>
<name>A0A150PLR8_SORCE</name>
<dbReference type="AlphaFoldDB" id="A0A150PLR8"/>
<accession>A0A150PLR8</accession>
<comment type="caution">
    <text evidence="1">The sequence shown here is derived from an EMBL/GenBank/DDBJ whole genome shotgun (WGS) entry which is preliminary data.</text>
</comment>
<sequence length="153" mass="16177">MTTGLASFGSEGYGGPVELRWGPWFGVHTDLDGVRGEGGLLLSLGQVRHARWGTYALRLGGGLGDDELGLTPHLAATLTGGVRHVKGRTSERGACDPPASPRPSALASGLRLFATTRAGLGDERAWQLTFGIELEPSFLLPPHSLSKWIGAHR</sequence>
<evidence type="ECO:0000313" key="1">
    <source>
        <dbReference type="EMBL" id="KYF56635.1"/>
    </source>
</evidence>
<dbReference type="EMBL" id="JELY01001180">
    <property type="protein sequence ID" value="KYF56635.1"/>
    <property type="molecule type" value="Genomic_DNA"/>
</dbReference>
<organism evidence="1 2">
    <name type="scientific">Sorangium cellulosum</name>
    <name type="common">Polyangium cellulosum</name>
    <dbReference type="NCBI Taxonomy" id="56"/>
    <lineage>
        <taxon>Bacteria</taxon>
        <taxon>Pseudomonadati</taxon>
        <taxon>Myxococcota</taxon>
        <taxon>Polyangia</taxon>
        <taxon>Polyangiales</taxon>
        <taxon>Polyangiaceae</taxon>
        <taxon>Sorangium</taxon>
    </lineage>
</organism>
<protein>
    <submittedName>
        <fullName evidence="1">Uncharacterized protein</fullName>
    </submittedName>
</protein>
<reference evidence="1 2" key="1">
    <citation type="submission" date="2014-02" db="EMBL/GenBank/DDBJ databases">
        <title>The small core and large imbalanced accessory genome model reveals a collaborative survival strategy of Sorangium cellulosum strains in nature.</title>
        <authorList>
            <person name="Han K."/>
            <person name="Peng R."/>
            <person name="Blom J."/>
            <person name="Li Y.-Z."/>
        </authorList>
    </citation>
    <scope>NUCLEOTIDE SEQUENCE [LARGE SCALE GENOMIC DNA]</scope>
    <source>
        <strain evidence="1 2">So0157-25</strain>
    </source>
</reference>
<proteinExistence type="predicted"/>
<dbReference type="Proteomes" id="UP000075420">
    <property type="component" value="Unassembled WGS sequence"/>
</dbReference>